<dbReference type="EMBL" id="JABMCH010000050">
    <property type="protein sequence ID" value="NUU46008.1"/>
    <property type="molecule type" value="Genomic_DNA"/>
</dbReference>
<evidence type="ECO:0000313" key="2">
    <source>
        <dbReference type="Proteomes" id="UP000536441"/>
    </source>
</evidence>
<keyword evidence="2" id="KW-1185">Reference proteome</keyword>
<proteinExistence type="predicted"/>
<protein>
    <submittedName>
        <fullName evidence="1">Uncharacterized protein</fullName>
    </submittedName>
</protein>
<gene>
    <name evidence="1" type="ORF">HP438_03330</name>
</gene>
<dbReference type="RefSeq" id="WP_175310787.1">
    <property type="nucleotide sequence ID" value="NZ_CBCRYR010000041.1"/>
</dbReference>
<name>A0A7Y6B2C3_9SPHN</name>
<evidence type="ECO:0000313" key="1">
    <source>
        <dbReference type="EMBL" id="NUU46008.1"/>
    </source>
</evidence>
<comment type="caution">
    <text evidence="1">The sequence shown here is derived from an EMBL/GenBank/DDBJ whole genome shotgun (WGS) entry which is preliminary data.</text>
</comment>
<dbReference type="AlphaFoldDB" id="A0A7Y6B2C3"/>
<organism evidence="1 2">
    <name type="scientific">Sphingomonas zeae</name>
    <dbReference type="NCBI Taxonomy" id="1646122"/>
    <lineage>
        <taxon>Bacteria</taxon>
        <taxon>Pseudomonadati</taxon>
        <taxon>Pseudomonadota</taxon>
        <taxon>Alphaproteobacteria</taxon>
        <taxon>Sphingomonadales</taxon>
        <taxon>Sphingomonadaceae</taxon>
        <taxon>Sphingomonas</taxon>
    </lineage>
</organism>
<accession>A0A7Y6B2C3</accession>
<reference evidence="1 2" key="1">
    <citation type="submission" date="2020-05" db="EMBL/GenBank/DDBJ databases">
        <title>Genome Sequencing of Type Strains.</title>
        <authorList>
            <person name="Lemaire J.F."/>
            <person name="Inderbitzin P."/>
            <person name="Gregorio O.A."/>
            <person name="Collins S.B."/>
            <person name="Wespe N."/>
            <person name="Knight-Connoni V."/>
        </authorList>
    </citation>
    <scope>NUCLEOTIDE SEQUENCE [LARGE SCALE GENOMIC DNA]</scope>
    <source>
        <strain evidence="1 2">DSM 100049</strain>
    </source>
</reference>
<dbReference type="Proteomes" id="UP000536441">
    <property type="component" value="Unassembled WGS sequence"/>
</dbReference>
<sequence>MSIALPLSPSPSSSTPSYLDYGGTLRPIFGGAMQKLTRLGDRFAIEVTLPPLPYAETGMLWIARLIRAQRDGAIFPWPQPDFDTGAPGSPVVNGSGQSGSAINLRGLANGYTVKEGQFFSIIHGGRRYLEQAAATATVANGQLSLPITPMLRISPQNGAVVEIAKPMIEGLLDGDARSWSVDLARTVGLTFTITEMK</sequence>